<evidence type="ECO:0000256" key="1">
    <source>
        <dbReference type="ARBA" id="ARBA00001953"/>
    </source>
</evidence>
<dbReference type="GO" id="GO:0004075">
    <property type="term" value="F:biotin carboxylase activity"/>
    <property type="evidence" value="ECO:0007669"/>
    <property type="project" value="UniProtKB-EC"/>
</dbReference>
<dbReference type="InterPro" id="IPR000089">
    <property type="entry name" value="Biotin_lipoyl"/>
</dbReference>
<dbReference type="Pfam" id="PF00364">
    <property type="entry name" value="Biotin_lipoyl"/>
    <property type="match status" value="1"/>
</dbReference>
<evidence type="ECO:0000256" key="3">
    <source>
        <dbReference type="ARBA" id="ARBA00022741"/>
    </source>
</evidence>
<keyword evidence="12" id="KW-1185">Reference proteome</keyword>
<dbReference type="SMART" id="SM00878">
    <property type="entry name" value="Biotin_carb_C"/>
    <property type="match status" value="1"/>
</dbReference>
<dbReference type="PROSITE" id="PS50979">
    <property type="entry name" value="BC"/>
    <property type="match status" value="1"/>
</dbReference>
<dbReference type="Gene3D" id="3.30.470.20">
    <property type="entry name" value="ATP-grasp fold, B domain"/>
    <property type="match status" value="1"/>
</dbReference>
<evidence type="ECO:0000256" key="7">
    <source>
        <dbReference type="PROSITE-ProRule" id="PRU00409"/>
    </source>
</evidence>
<dbReference type="InterPro" id="IPR005479">
    <property type="entry name" value="CPAse_ATP-bd"/>
</dbReference>
<evidence type="ECO:0000259" key="8">
    <source>
        <dbReference type="PROSITE" id="PS50968"/>
    </source>
</evidence>
<evidence type="ECO:0000259" key="10">
    <source>
        <dbReference type="PROSITE" id="PS50979"/>
    </source>
</evidence>
<dbReference type="FunFam" id="2.40.50.100:FF:000003">
    <property type="entry name" value="Acetyl-CoA carboxylase biotin carboxyl carrier protein"/>
    <property type="match status" value="1"/>
</dbReference>
<dbReference type="RefSeq" id="WP_148767612.1">
    <property type="nucleotide sequence ID" value="NZ_VSRQ01000011.1"/>
</dbReference>
<dbReference type="Pfam" id="PF21139">
    <property type="entry name" value="BT_MCC_alpha"/>
    <property type="match status" value="1"/>
</dbReference>
<dbReference type="InterPro" id="IPR048429">
    <property type="entry name" value="MCC_alpha_BT"/>
</dbReference>
<dbReference type="SUPFAM" id="SSF52440">
    <property type="entry name" value="PreATP-grasp domain"/>
    <property type="match status" value="1"/>
</dbReference>
<evidence type="ECO:0000313" key="11">
    <source>
        <dbReference type="EMBL" id="TYK43361.1"/>
    </source>
</evidence>
<organism evidence="11 12">
    <name type="scientific">Actinomadura decatromicini</name>
    <dbReference type="NCBI Taxonomy" id="2604572"/>
    <lineage>
        <taxon>Bacteria</taxon>
        <taxon>Bacillati</taxon>
        <taxon>Actinomycetota</taxon>
        <taxon>Actinomycetes</taxon>
        <taxon>Streptosporangiales</taxon>
        <taxon>Thermomonosporaceae</taxon>
        <taxon>Actinomadura</taxon>
    </lineage>
</organism>
<dbReference type="InterPro" id="IPR011764">
    <property type="entry name" value="Biotin_carboxylation_dom"/>
</dbReference>
<dbReference type="Gene3D" id="2.40.50.100">
    <property type="match status" value="1"/>
</dbReference>
<feature type="domain" description="Biotin carboxylation" evidence="10">
    <location>
        <begin position="1"/>
        <end position="444"/>
    </location>
</feature>
<keyword evidence="4 7" id="KW-0067">ATP-binding</keyword>
<feature type="domain" description="ATP-grasp" evidence="9">
    <location>
        <begin position="97"/>
        <end position="308"/>
    </location>
</feature>
<name>A0A5D3F4Y9_9ACTN</name>
<dbReference type="Pfam" id="PF00289">
    <property type="entry name" value="Biotin_carb_N"/>
    <property type="match status" value="1"/>
</dbReference>
<dbReference type="SUPFAM" id="SSF56059">
    <property type="entry name" value="Glutathione synthetase ATP-binding domain-like"/>
    <property type="match status" value="1"/>
</dbReference>
<keyword evidence="5" id="KW-0092">Biotin</keyword>
<dbReference type="InterPro" id="IPR005481">
    <property type="entry name" value="BC-like_N"/>
</dbReference>
<comment type="caution">
    <text evidence="11">The sequence shown here is derived from an EMBL/GenBank/DDBJ whole genome shotgun (WGS) entry which is preliminary data.</text>
</comment>
<dbReference type="InterPro" id="IPR005482">
    <property type="entry name" value="Biotin_COase_C"/>
</dbReference>
<evidence type="ECO:0000256" key="4">
    <source>
        <dbReference type="ARBA" id="ARBA00022840"/>
    </source>
</evidence>
<dbReference type="EMBL" id="VSRQ01000011">
    <property type="protein sequence ID" value="TYK43361.1"/>
    <property type="molecule type" value="Genomic_DNA"/>
</dbReference>
<dbReference type="InterPro" id="IPR011054">
    <property type="entry name" value="Rudment_hybrid_motif"/>
</dbReference>
<dbReference type="GO" id="GO:0005524">
    <property type="term" value="F:ATP binding"/>
    <property type="evidence" value="ECO:0007669"/>
    <property type="project" value="UniProtKB-UniRule"/>
</dbReference>
<gene>
    <name evidence="11" type="ORF">FXF68_37675</name>
</gene>
<proteinExistence type="predicted"/>
<evidence type="ECO:0000313" key="12">
    <source>
        <dbReference type="Proteomes" id="UP000323505"/>
    </source>
</evidence>
<dbReference type="InterPro" id="IPR011053">
    <property type="entry name" value="Single_hybrid_motif"/>
</dbReference>
<dbReference type="PROSITE" id="PS00188">
    <property type="entry name" value="BIOTIN"/>
    <property type="match status" value="1"/>
</dbReference>
<dbReference type="GO" id="GO:0046872">
    <property type="term" value="F:metal ion binding"/>
    <property type="evidence" value="ECO:0007669"/>
    <property type="project" value="InterPro"/>
</dbReference>
<evidence type="ECO:0000256" key="5">
    <source>
        <dbReference type="ARBA" id="ARBA00023267"/>
    </source>
</evidence>
<feature type="domain" description="Lipoyl-binding" evidence="8">
    <location>
        <begin position="569"/>
        <end position="650"/>
    </location>
</feature>
<dbReference type="Pfam" id="PF02786">
    <property type="entry name" value="CPSase_L_D2"/>
    <property type="match status" value="1"/>
</dbReference>
<dbReference type="PROSITE" id="PS50975">
    <property type="entry name" value="ATP_GRASP"/>
    <property type="match status" value="1"/>
</dbReference>
<dbReference type="InterPro" id="IPR016185">
    <property type="entry name" value="PreATP-grasp_dom_sf"/>
</dbReference>
<comment type="catalytic activity">
    <reaction evidence="6">
        <text>N(6)-biotinyl-L-lysyl-[protein] + hydrogencarbonate + ATP = N(6)-carboxybiotinyl-L-lysyl-[protein] + ADP + phosphate + H(+)</text>
        <dbReference type="Rhea" id="RHEA:13501"/>
        <dbReference type="Rhea" id="RHEA-COMP:10505"/>
        <dbReference type="Rhea" id="RHEA-COMP:10506"/>
        <dbReference type="ChEBI" id="CHEBI:15378"/>
        <dbReference type="ChEBI" id="CHEBI:17544"/>
        <dbReference type="ChEBI" id="CHEBI:30616"/>
        <dbReference type="ChEBI" id="CHEBI:43474"/>
        <dbReference type="ChEBI" id="CHEBI:83144"/>
        <dbReference type="ChEBI" id="CHEBI:83145"/>
        <dbReference type="ChEBI" id="CHEBI:456216"/>
        <dbReference type="EC" id="6.3.4.14"/>
    </reaction>
    <physiologicalReaction direction="left-to-right" evidence="6">
        <dbReference type="Rhea" id="RHEA:13502"/>
    </physiologicalReaction>
</comment>
<evidence type="ECO:0000256" key="2">
    <source>
        <dbReference type="ARBA" id="ARBA00022598"/>
    </source>
</evidence>
<dbReference type="InterPro" id="IPR001882">
    <property type="entry name" value="Biotin_BS"/>
</dbReference>
<dbReference type="CDD" id="cd06850">
    <property type="entry name" value="biotinyl_domain"/>
    <property type="match status" value="1"/>
</dbReference>
<dbReference type="SUPFAM" id="SSF51246">
    <property type="entry name" value="Rudiment single hybrid motif"/>
    <property type="match status" value="1"/>
</dbReference>
<protein>
    <submittedName>
        <fullName evidence="11">Biotin/lipoyl-binding protein</fullName>
    </submittedName>
</protein>
<keyword evidence="3 7" id="KW-0547">Nucleotide-binding</keyword>
<accession>A0A5D3F4Y9</accession>
<sequence length="660" mass="68560">MIRRILVANRGEIARRVLWACRGLGIATVAVCSDPDADAPHAREADVAGRLPGASPAETYLSADRILAVAKSAGADAVHPGYGFLSENAAFAQAVADAGLTWIGPPPAAIAAMGSKIEAKKLMVAADVPVLPGIDPARVTAADLPLLVKASAGGGGRGMRVVRDPAGLDGAVAAARREAESAFGDPTVFCEPLLDGARHVEVQVLADAHGTVWTLGERECSIQRRHQKIVEEAPSPAVGPALRAELCAAAANAARAIGYTGAGTVEFLLSRDGRFHFLEVNTRLQVEHPVTECVYGVDLVRLQIEIAEGAQLPAEPPEPRGHAMEVRLYAEDPAHDWRPGSGVLRTFEVPDVDAEFAVPASYGLRLDSGVESGSEIGVHYDPMLAKVIAWAPTRAAAARRLAAGLRGARVHGVTTNRDLLVRVLEEPGFLDGGTDTGYLDRVGLDVLAAPLADGTAVELSALAAALARAAADRASAAVLGGLPSGWRNVRSQPQRRTFRTPAGTVDVDYHLHRGALVSDFCPGTELVSATPERVVLERDGLRETFTITTAGGGEVYVDSRLGPVALTAVPRFTDPSARIAPGALLAPMPGTVVRVETEPGADVAEGQTLVVLEAMKMEHRVAAPAAGTVAELNVTAGQQVESGAVLAVLTGPAATEGNPG</sequence>
<evidence type="ECO:0000259" key="9">
    <source>
        <dbReference type="PROSITE" id="PS50975"/>
    </source>
</evidence>
<comment type="cofactor">
    <cofactor evidence="1">
        <name>biotin</name>
        <dbReference type="ChEBI" id="CHEBI:57586"/>
    </cofactor>
</comment>
<dbReference type="InterPro" id="IPR011761">
    <property type="entry name" value="ATP-grasp"/>
</dbReference>
<dbReference type="PROSITE" id="PS00867">
    <property type="entry name" value="CPSASE_2"/>
    <property type="match status" value="1"/>
</dbReference>
<dbReference type="InterPro" id="IPR050856">
    <property type="entry name" value="Biotin_carboxylase_complex"/>
</dbReference>
<keyword evidence="2" id="KW-0436">Ligase</keyword>
<dbReference type="SUPFAM" id="SSF51230">
    <property type="entry name" value="Single hybrid motif"/>
    <property type="match status" value="1"/>
</dbReference>
<dbReference type="PANTHER" id="PTHR18866:SF126">
    <property type="entry name" value="BIOTIN CARBOXYLASE"/>
    <property type="match status" value="1"/>
</dbReference>
<dbReference type="PANTHER" id="PTHR18866">
    <property type="entry name" value="CARBOXYLASE:PYRUVATE/ACETYL-COA/PROPIONYL-COA CARBOXYLASE"/>
    <property type="match status" value="1"/>
</dbReference>
<dbReference type="FunFam" id="3.40.50.20:FF:000010">
    <property type="entry name" value="Propionyl-CoA carboxylase subunit alpha"/>
    <property type="match status" value="1"/>
</dbReference>
<dbReference type="AlphaFoldDB" id="A0A5D3F4Y9"/>
<dbReference type="Pfam" id="PF02785">
    <property type="entry name" value="Biotin_carb_C"/>
    <property type="match status" value="1"/>
</dbReference>
<evidence type="ECO:0000256" key="6">
    <source>
        <dbReference type="ARBA" id="ARBA00048501"/>
    </source>
</evidence>
<dbReference type="PROSITE" id="PS50968">
    <property type="entry name" value="BIOTINYL_LIPOYL"/>
    <property type="match status" value="1"/>
</dbReference>
<dbReference type="Proteomes" id="UP000323505">
    <property type="component" value="Unassembled WGS sequence"/>
</dbReference>
<reference evidence="11 12" key="1">
    <citation type="submission" date="2019-08" db="EMBL/GenBank/DDBJ databases">
        <title>Actinomadura sp. nov. CYP1-5 isolated from mountain soil.</title>
        <authorList>
            <person name="Songsumanus A."/>
            <person name="Kuncharoen N."/>
            <person name="Kudo T."/>
            <person name="Yuki M."/>
            <person name="Igarashi Y."/>
            <person name="Tanasupawat S."/>
        </authorList>
    </citation>
    <scope>NUCLEOTIDE SEQUENCE [LARGE SCALE GENOMIC DNA]</scope>
    <source>
        <strain evidence="11 12">CYP1-5</strain>
    </source>
</reference>